<organism evidence="1 2">
    <name type="scientific">Niallia hominis</name>
    <dbReference type="NCBI Taxonomy" id="3133173"/>
    <lineage>
        <taxon>Bacteria</taxon>
        <taxon>Bacillati</taxon>
        <taxon>Bacillota</taxon>
        <taxon>Bacilli</taxon>
        <taxon>Bacillales</taxon>
        <taxon>Bacillaceae</taxon>
        <taxon>Niallia</taxon>
    </lineage>
</organism>
<name>A0ABV1F0R8_9BACI</name>
<proteinExistence type="predicted"/>
<gene>
    <name evidence="1" type="ORF">WMO63_10940</name>
</gene>
<dbReference type="EMBL" id="JBBMFN010000022">
    <property type="protein sequence ID" value="MEQ2466178.1"/>
    <property type="molecule type" value="Genomic_DNA"/>
</dbReference>
<dbReference type="RefSeq" id="WP_349204785.1">
    <property type="nucleotide sequence ID" value="NZ_JBBMFN010000022.1"/>
</dbReference>
<sequence>MENRTFSQIVEEIQEDVNVCQSNIRKMIENSERITEILQEMSKFLEEKNGDE</sequence>
<evidence type="ECO:0000313" key="2">
    <source>
        <dbReference type="Proteomes" id="UP001465426"/>
    </source>
</evidence>
<reference evidence="1 2" key="1">
    <citation type="submission" date="2024-03" db="EMBL/GenBank/DDBJ databases">
        <title>Human intestinal bacterial collection.</title>
        <authorList>
            <person name="Pauvert C."/>
            <person name="Hitch T.C.A."/>
            <person name="Clavel T."/>
        </authorList>
    </citation>
    <scope>NUCLEOTIDE SEQUENCE [LARGE SCALE GENOMIC DNA]</scope>
    <source>
        <strain evidence="1 2">CLA-SR-H024</strain>
    </source>
</reference>
<dbReference type="Proteomes" id="UP001465426">
    <property type="component" value="Unassembled WGS sequence"/>
</dbReference>
<accession>A0ABV1F0R8</accession>
<protein>
    <submittedName>
        <fullName evidence="1">Uncharacterized protein</fullName>
    </submittedName>
</protein>
<evidence type="ECO:0000313" key="1">
    <source>
        <dbReference type="EMBL" id="MEQ2466178.1"/>
    </source>
</evidence>
<keyword evidence="2" id="KW-1185">Reference proteome</keyword>
<comment type="caution">
    <text evidence="1">The sequence shown here is derived from an EMBL/GenBank/DDBJ whole genome shotgun (WGS) entry which is preliminary data.</text>
</comment>